<proteinExistence type="predicted"/>
<evidence type="ECO:0000313" key="1">
    <source>
        <dbReference type="EMBL" id="MBX36832.1"/>
    </source>
</evidence>
<protein>
    <submittedName>
        <fullName evidence="1">Uncharacterized protein</fullName>
    </submittedName>
</protein>
<dbReference type="EMBL" id="GGEC01056348">
    <property type="protein sequence ID" value="MBX36832.1"/>
    <property type="molecule type" value="Transcribed_RNA"/>
</dbReference>
<dbReference type="AlphaFoldDB" id="A0A2P2N2Y0"/>
<organism evidence="1">
    <name type="scientific">Rhizophora mucronata</name>
    <name type="common">Asiatic mangrove</name>
    <dbReference type="NCBI Taxonomy" id="61149"/>
    <lineage>
        <taxon>Eukaryota</taxon>
        <taxon>Viridiplantae</taxon>
        <taxon>Streptophyta</taxon>
        <taxon>Embryophyta</taxon>
        <taxon>Tracheophyta</taxon>
        <taxon>Spermatophyta</taxon>
        <taxon>Magnoliopsida</taxon>
        <taxon>eudicotyledons</taxon>
        <taxon>Gunneridae</taxon>
        <taxon>Pentapetalae</taxon>
        <taxon>rosids</taxon>
        <taxon>fabids</taxon>
        <taxon>Malpighiales</taxon>
        <taxon>Rhizophoraceae</taxon>
        <taxon>Rhizophora</taxon>
    </lineage>
</organism>
<name>A0A2P2N2Y0_RHIMU</name>
<reference evidence="1" key="1">
    <citation type="submission" date="2018-02" db="EMBL/GenBank/DDBJ databases">
        <title>Rhizophora mucronata_Transcriptome.</title>
        <authorList>
            <person name="Meera S.P."/>
            <person name="Sreeshan A."/>
            <person name="Augustine A."/>
        </authorList>
    </citation>
    <scope>NUCLEOTIDE SEQUENCE</scope>
    <source>
        <tissue evidence="1">Leaf</tissue>
    </source>
</reference>
<accession>A0A2P2N2Y0</accession>
<sequence length="70" mass="7952">MALTMLPQICRLLETGPTFLASIGFRILFFLNSFPIHHFLNSRKVLAPLNLEIQPVAEGASGWIWAEKRE</sequence>